<dbReference type="AlphaFoldDB" id="A0A1H8NDV4"/>
<dbReference type="RefSeq" id="WP_244519375.1">
    <property type="nucleotide sequence ID" value="NZ_CP067124.1"/>
</dbReference>
<sequence length="312" mass="35117">MTKAYRKNTRLDLSQAGLQIIDMPIPGAWHDLARQKGMTIVARVQDRYHLALACDACGKPSRHKISALRVCQPQCPHCLESQWQADAERAGLTFLRRDPDDNMYSWYRAPCGHELRRQPDRMRQIAAGKNGSRCEICHAAREAAEAETCGWSLLGPDPEGDVSYRLYQHGCGHQQRIARANMQTNRFACTNCGTCWSAAPSWLYLLRMTFPDFGPVVKCGYSRDPASRMHFQLGMSTDLGSKLVTQIPMATGHDAIRTEKRLHRKLRRTHPDSVLPPEIIARHLNVVSEVYDAALEPIILAELTRIAASTQT</sequence>
<accession>A0A1H8NDV4</accession>
<evidence type="ECO:0000313" key="1">
    <source>
        <dbReference type="EMBL" id="SEO27911.1"/>
    </source>
</evidence>
<proteinExistence type="predicted"/>
<protein>
    <submittedName>
        <fullName evidence="1">Uncharacterized protein</fullName>
    </submittedName>
</protein>
<dbReference type="Proteomes" id="UP000199054">
    <property type="component" value="Unassembled WGS sequence"/>
</dbReference>
<keyword evidence="2" id="KW-1185">Reference proteome</keyword>
<organism evidence="1 2">
    <name type="scientific">Paracoccus alcaliphilus</name>
    <dbReference type="NCBI Taxonomy" id="34002"/>
    <lineage>
        <taxon>Bacteria</taxon>
        <taxon>Pseudomonadati</taxon>
        <taxon>Pseudomonadota</taxon>
        <taxon>Alphaproteobacteria</taxon>
        <taxon>Rhodobacterales</taxon>
        <taxon>Paracoccaceae</taxon>
        <taxon>Paracoccus</taxon>
    </lineage>
</organism>
<gene>
    <name evidence="1" type="ORF">SAMN04489859_10586</name>
</gene>
<dbReference type="EMBL" id="FODE01000058">
    <property type="protein sequence ID" value="SEO27911.1"/>
    <property type="molecule type" value="Genomic_DNA"/>
</dbReference>
<name>A0A1H8NDV4_9RHOB</name>
<evidence type="ECO:0000313" key="2">
    <source>
        <dbReference type="Proteomes" id="UP000199054"/>
    </source>
</evidence>
<reference evidence="1 2" key="1">
    <citation type="submission" date="2016-10" db="EMBL/GenBank/DDBJ databases">
        <authorList>
            <person name="de Groot N.N."/>
        </authorList>
    </citation>
    <scope>NUCLEOTIDE SEQUENCE [LARGE SCALE GENOMIC DNA]</scope>
    <source>
        <strain evidence="1 2">DSM 8512</strain>
    </source>
</reference>
<dbReference type="STRING" id="34002.SAMN04489859_10586"/>